<gene>
    <name evidence="2" type="ORF">METZ01_LOCUS214779</name>
</gene>
<sequence length="171" mass="18975">MKNRRSFLLSGLATVTVTIAFVQFGLIQFDTGGIYADEPASNTQDSLAVSENKAVIDYYQLGYSQAEADIKDRKWQNDKLLSGGLGVAGCFTLGFGGIPYLIDRLRSVDNKAIKAGLNVKIDEMSDKEIEMYFSGYEKRIKKMRFWTSTVGFCGVPIVFLSFLIMMSSSQS</sequence>
<keyword evidence="1" id="KW-0812">Transmembrane</keyword>
<dbReference type="AlphaFoldDB" id="A0A382FGW0"/>
<keyword evidence="1" id="KW-1133">Transmembrane helix</keyword>
<dbReference type="EMBL" id="UINC01049763">
    <property type="protein sequence ID" value="SVB61925.1"/>
    <property type="molecule type" value="Genomic_DNA"/>
</dbReference>
<name>A0A382FGW0_9ZZZZ</name>
<evidence type="ECO:0000256" key="1">
    <source>
        <dbReference type="SAM" id="Phobius"/>
    </source>
</evidence>
<protein>
    <submittedName>
        <fullName evidence="2">Uncharacterized protein</fullName>
    </submittedName>
</protein>
<reference evidence="2" key="1">
    <citation type="submission" date="2018-05" db="EMBL/GenBank/DDBJ databases">
        <authorList>
            <person name="Lanie J.A."/>
            <person name="Ng W.-L."/>
            <person name="Kazmierczak K.M."/>
            <person name="Andrzejewski T.M."/>
            <person name="Davidsen T.M."/>
            <person name="Wayne K.J."/>
            <person name="Tettelin H."/>
            <person name="Glass J.I."/>
            <person name="Rusch D."/>
            <person name="Podicherti R."/>
            <person name="Tsui H.-C.T."/>
            <person name="Winkler M.E."/>
        </authorList>
    </citation>
    <scope>NUCLEOTIDE SEQUENCE</scope>
</reference>
<proteinExistence type="predicted"/>
<feature type="transmembrane region" description="Helical" evidence="1">
    <location>
        <begin position="7"/>
        <end position="29"/>
    </location>
</feature>
<feature type="transmembrane region" description="Helical" evidence="1">
    <location>
        <begin position="80"/>
        <end position="102"/>
    </location>
</feature>
<feature type="transmembrane region" description="Helical" evidence="1">
    <location>
        <begin position="145"/>
        <end position="166"/>
    </location>
</feature>
<evidence type="ECO:0000313" key="2">
    <source>
        <dbReference type="EMBL" id="SVB61925.1"/>
    </source>
</evidence>
<accession>A0A382FGW0</accession>
<keyword evidence="1" id="KW-0472">Membrane</keyword>
<organism evidence="2">
    <name type="scientific">marine metagenome</name>
    <dbReference type="NCBI Taxonomy" id="408172"/>
    <lineage>
        <taxon>unclassified sequences</taxon>
        <taxon>metagenomes</taxon>
        <taxon>ecological metagenomes</taxon>
    </lineage>
</organism>